<gene>
    <name evidence="2" type="ORF">H0N91_19830</name>
</gene>
<dbReference type="EMBL" id="JACCKS010000043">
    <property type="protein sequence ID" value="NZA40315.1"/>
    <property type="molecule type" value="Genomic_DNA"/>
</dbReference>
<evidence type="ECO:0000256" key="1">
    <source>
        <dbReference type="SAM" id="SignalP"/>
    </source>
</evidence>
<evidence type="ECO:0000313" key="3">
    <source>
        <dbReference type="Proteomes" id="UP000586254"/>
    </source>
</evidence>
<name>A0A853JUA1_9FIRM</name>
<keyword evidence="1" id="KW-0732">Signal</keyword>
<proteinExistence type="predicted"/>
<evidence type="ECO:0000313" key="2">
    <source>
        <dbReference type="EMBL" id="NZA40315.1"/>
    </source>
</evidence>
<reference evidence="2 3" key="1">
    <citation type="submission" date="2020-07" db="EMBL/GenBank/DDBJ databases">
        <title>Organ Donor 1.</title>
        <authorList>
            <person name="Marsh A.J."/>
            <person name="Azcarate-Peril M.A."/>
        </authorList>
    </citation>
    <scope>NUCLEOTIDE SEQUENCE [LARGE SCALE GENOMIC DNA]</scope>
    <source>
        <strain evidence="2 3">AMC0717</strain>
    </source>
</reference>
<comment type="caution">
    <text evidence="2">The sequence shown here is derived from an EMBL/GenBank/DDBJ whole genome shotgun (WGS) entry which is preliminary data.</text>
</comment>
<protein>
    <submittedName>
        <fullName evidence="2">Uncharacterized protein</fullName>
    </submittedName>
</protein>
<organism evidence="2 3">
    <name type="scientific">Eubacterium callanderi</name>
    <dbReference type="NCBI Taxonomy" id="53442"/>
    <lineage>
        <taxon>Bacteria</taxon>
        <taxon>Bacillati</taxon>
        <taxon>Bacillota</taxon>
        <taxon>Clostridia</taxon>
        <taxon>Eubacteriales</taxon>
        <taxon>Eubacteriaceae</taxon>
        <taxon>Eubacterium</taxon>
    </lineage>
</organism>
<accession>A0A853JUA1</accession>
<feature type="signal peptide" evidence="1">
    <location>
        <begin position="1"/>
        <end position="22"/>
    </location>
</feature>
<sequence>MKIVRSSTLWLMVLLFIAAVTARENPGNYTGTWYGDQNPEQPLIIAENGTYTSDELTDGTWEGPKDYSIQLRSREEAYYTLEHVKTSFSNAGWSFSGDALYCHKTDTWYFRIEETARQSYELRHPTKTVDAQRFLSGFWTARENDHETFHFREDDSFALIYSNDQGNPETFGGTYSVLDAAPLNIQRTEWDINLHFEPELGTPLTEKAAALTESGNWHISKQEDILSLEKISEIPGSEVVFYQSIKVK</sequence>
<dbReference type="Proteomes" id="UP000586254">
    <property type="component" value="Unassembled WGS sequence"/>
</dbReference>
<dbReference type="RefSeq" id="WP_180494330.1">
    <property type="nucleotide sequence ID" value="NZ_JACCKS010000043.1"/>
</dbReference>
<dbReference type="AlphaFoldDB" id="A0A853JUA1"/>
<feature type="chain" id="PRO_5033018112" evidence="1">
    <location>
        <begin position="23"/>
        <end position="248"/>
    </location>
</feature>